<dbReference type="InterPro" id="IPR003353">
    <property type="entry name" value="PTS_IIB_fruc"/>
</dbReference>
<evidence type="ECO:0000256" key="2">
    <source>
        <dbReference type="ARBA" id="ARBA00022553"/>
    </source>
</evidence>
<sequence length="164" mass="17180">MKFVAVTACPTGIAHSQMGAENLENTATKRGHEIDVEVQGAMGTENELSAEAIEAADAVIIAADTSVSQDRFEGKPLVKSNIKGAVNDADGLIDEAIEKAGGDIGGETEEQIDESTAEDSEDPDTEDHEEPTPETSESDQTAVDDSSDREKSGGLLGKLKSIFS</sequence>
<proteinExistence type="predicted"/>
<reference evidence="9 10" key="1">
    <citation type="journal article" date="2022" name="Syst. Appl. Microbiol.">
        <title>Natronocalculus amylovorans gen. nov., sp. nov., and Natranaeroarchaeum aerophilus sp. nov., dominant culturable amylolytic natronoarchaea from hypersaline soda lakes in southwestern Siberia.</title>
        <authorList>
            <person name="Sorokin D.Y."/>
            <person name="Elcheninov A.G."/>
            <person name="Khizhniak T.V."/>
            <person name="Koenen M."/>
            <person name="Bale N.J."/>
            <person name="Damste J.S.S."/>
            <person name="Kublanov I.V."/>
        </authorList>
    </citation>
    <scope>NUCLEOTIDE SEQUENCE [LARGE SCALE GENOMIC DNA]</scope>
    <source>
        <strain evidence="9 10">AArc-St1-1</strain>
    </source>
</reference>
<name>A0AAE3FRA8_9EURY</name>
<evidence type="ECO:0000256" key="5">
    <source>
        <dbReference type="ARBA" id="ARBA00022683"/>
    </source>
</evidence>
<feature type="region of interest" description="Disordered" evidence="7">
    <location>
        <begin position="94"/>
        <end position="164"/>
    </location>
</feature>
<dbReference type="Pfam" id="PF02302">
    <property type="entry name" value="PTS_IIB"/>
    <property type="match status" value="1"/>
</dbReference>
<dbReference type="PANTHER" id="PTHR30505:SF0">
    <property type="entry name" value="FRUCTOSE-LIKE PTS SYSTEM EIIBC COMPONENT-RELATED"/>
    <property type="match status" value="1"/>
</dbReference>
<evidence type="ECO:0000256" key="6">
    <source>
        <dbReference type="ARBA" id="ARBA00022777"/>
    </source>
</evidence>
<evidence type="ECO:0000256" key="1">
    <source>
        <dbReference type="ARBA" id="ARBA00022448"/>
    </source>
</evidence>
<dbReference type="EMBL" id="JAKRVY010000006">
    <property type="protein sequence ID" value="MCL9814207.1"/>
    <property type="molecule type" value="Genomic_DNA"/>
</dbReference>
<feature type="domain" description="PTS EIIB type-2" evidence="8">
    <location>
        <begin position="1"/>
        <end position="98"/>
    </location>
</feature>
<dbReference type="InterPro" id="IPR036095">
    <property type="entry name" value="PTS_EIIB-like_sf"/>
</dbReference>
<dbReference type="SUPFAM" id="SSF52794">
    <property type="entry name" value="PTS system IIB component-like"/>
    <property type="match status" value="1"/>
</dbReference>
<dbReference type="Gene3D" id="3.40.50.2300">
    <property type="match status" value="1"/>
</dbReference>
<evidence type="ECO:0000256" key="7">
    <source>
        <dbReference type="SAM" id="MobiDB-lite"/>
    </source>
</evidence>
<gene>
    <name evidence="9" type="ORF">AArcSt11_11140</name>
</gene>
<protein>
    <submittedName>
        <fullName evidence="9">Fructose PTS transporter subunit IIB</fullName>
        <ecNumber evidence="9">2.7.1.202</ecNumber>
    </submittedName>
</protein>
<keyword evidence="5" id="KW-0598">Phosphotransferase system</keyword>
<evidence type="ECO:0000313" key="9">
    <source>
        <dbReference type="EMBL" id="MCL9814207.1"/>
    </source>
</evidence>
<keyword evidence="10" id="KW-1185">Reference proteome</keyword>
<dbReference type="InterPro" id="IPR003501">
    <property type="entry name" value="PTS_EIIB_2/3"/>
</dbReference>
<dbReference type="AlphaFoldDB" id="A0AAE3FRA8"/>
<keyword evidence="6" id="KW-0418">Kinase</keyword>
<evidence type="ECO:0000256" key="3">
    <source>
        <dbReference type="ARBA" id="ARBA00022597"/>
    </source>
</evidence>
<evidence type="ECO:0000313" key="10">
    <source>
        <dbReference type="Proteomes" id="UP001202674"/>
    </source>
</evidence>
<evidence type="ECO:0000259" key="8">
    <source>
        <dbReference type="PROSITE" id="PS51099"/>
    </source>
</evidence>
<organism evidence="9 10">
    <name type="scientific">Natranaeroarchaeum aerophilus</name>
    <dbReference type="NCBI Taxonomy" id="2917711"/>
    <lineage>
        <taxon>Archaea</taxon>
        <taxon>Methanobacteriati</taxon>
        <taxon>Methanobacteriota</taxon>
        <taxon>Stenosarchaea group</taxon>
        <taxon>Halobacteria</taxon>
        <taxon>Halobacteriales</taxon>
        <taxon>Natronoarchaeaceae</taxon>
        <taxon>Natranaeroarchaeum</taxon>
    </lineage>
</organism>
<keyword evidence="4 9" id="KW-0808">Transferase</keyword>
<dbReference type="PANTHER" id="PTHR30505">
    <property type="entry name" value="FRUCTOSE-LIKE PERMEASE"/>
    <property type="match status" value="1"/>
</dbReference>
<comment type="caution">
    <text evidence="9">The sequence shown here is derived from an EMBL/GenBank/DDBJ whole genome shotgun (WGS) entry which is preliminary data.</text>
</comment>
<dbReference type="EC" id="2.7.1.202" evidence="9"/>
<dbReference type="GO" id="GO:0005886">
    <property type="term" value="C:plasma membrane"/>
    <property type="evidence" value="ECO:0007669"/>
    <property type="project" value="TreeGrafter"/>
</dbReference>
<accession>A0AAE3FRA8</accession>
<dbReference type="InterPro" id="IPR013011">
    <property type="entry name" value="PTS_EIIB_2"/>
</dbReference>
<dbReference type="Proteomes" id="UP001202674">
    <property type="component" value="Unassembled WGS sequence"/>
</dbReference>
<feature type="compositionally biased region" description="Acidic residues" evidence="7">
    <location>
        <begin position="106"/>
        <end position="129"/>
    </location>
</feature>
<dbReference type="GO" id="GO:0022877">
    <property type="term" value="F:protein-N(PI)-phosphohistidine-fructose phosphotransferase system transporter activity"/>
    <property type="evidence" value="ECO:0007669"/>
    <property type="project" value="InterPro"/>
</dbReference>
<dbReference type="GO" id="GO:0016301">
    <property type="term" value="F:kinase activity"/>
    <property type="evidence" value="ECO:0007669"/>
    <property type="project" value="UniProtKB-KW"/>
</dbReference>
<evidence type="ECO:0000256" key="4">
    <source>
        <dbReference type="ARBA" id="ARBA00022679"/>
    </source>
</evidence>
<dbReference type="NCBIfam" id="TIGR00829">
    <property type="entry name" value="FRU"/>
    <property type="match status" value="1"/>
</dbReference>
<dbReference type="CDD" id="cd05569">
    <property type="entry name" value="PTS_IIB_fructose"/>
    <property type="match status" value="1"/>
</dbReference>
<dbReference type="PROSITE" id="PS51099">
    <property type="entry name" value="PTS_EIIB_TYPE_2"/>
    <property type="match status" value="1"/>
</dbReference>
<keyword evidence="3" id="KW-0762">Sugar transport</keyword>
<keyword evidence="1" id="KW-0813">Transport</keyword>
<dbReference type="GO" id="GO:0009401">
    <property type="term" value="P:phosphoenolpyruvate-dependent sugar phosphotransferase system"/>
    <property type="evidence" value="ECO:0007669"/>
    <property type="project" value="UniProtKB-KW"/>
</dbReference>
<dbReference type="GO" id="GO:0090563">
    <property type="term" value="F:protein-phosphocysteine-sugar phosphotransferase activity"/>
    <property type="evidence" value="ECO:0007669"/>
    <property type="project" value="TreeGrafter"/>
</dbReference>
<dbReference type="InterPro" id="IPR050864">
    <property type="entry name" value="Bacterial_PTS_Sugar_Transport"/>
</dbReference>
<keyword evidence="2" id="KW-0597">Phosphoprotein</keyword>
<dbReference type="RefSeq" id="WP_250597102.1">
    <property type="nucleotide sequence ID" value="NZ_JAKRVY010000006.1"/>
</dbReference>